<dbReference type="InterPro" id="IPR014395">
    <property type="entry name" value="Pen/GL7ACA/AHL_acylase"/>
</dbReference>
<evidence type="ECO:0000313" key="6">
    <source>
        <dbReference type="EMBL" id="GAA5184183.1"/>
    </source>
</evidence>
<dbReference type="Gene3D" id="1.10.439.10">
    <property type="entry name" value="Penicillin Amidohydrolase, domain 1"/>
    <property type="match status" value="1"/>
</dbReference>
<keyword evidence="3" id="KW-0865">Zymogen</keyword>
<keyword evidence="7" id="KW-1185">Reference proteome</keyword>
<dbReference type="InterPro" id="IPR043147">
    <property type="entry name" value="Penicillin_amidase_A-knob"/>
</dbReference>
<keyword evidence="2" id="KW-0378">Hydrolase</keyword>
<dbReference type="Pfam" id="PF01804">
    <property type="entry name" value="Penicil_amidase"/>
    <property type="match status" value="1"/>
</dbReference>
<accession>A0ABP9RS01</accession>
<organism evidence="6 7">
    <name type="scientific">Rugosimonospora acidiphila</name>
    <dbReference type="NCBI Taxonomy" id="556531"/>
    <lineage>
        <taxon>Bacteria</taxon>
        <taxon>Bacillati</taxon>
        <taxon>Actinomycetota</taxon>
        <taxon>Actinomycetes</taxon>
        <taxon>Micromonosporales</taxon>
        <taxon>Micromonosporaceae</taxon>
        <taxon>Rugosimonospora</taxon>
    </lineage>
</organism>
<protein>
    <recommendedName>
        <fullName evidence="8">Penicillin amidase</fullName>
    </recommendedName>
</protein>
<dbReference type="CDD" id="cd03747">
    <property type="entry name" value="Ntn_PGA_like"/>
    <property type="match status" value="1"/>
</dbReference>
<evidence type="ECO:0000256" key="4">
    <source>
        <dbReference type="SAM" id="MobiDB-lite"/>
    </source>
</evidence>
<comment type="caution">
    <text evidence="6">The sequence shown here is derived from an EMBL/GenBank/DDBJ whole genome shotgun (WGS) entry which is preliminary data.</text>
</comment>
<evidence type="ECO:0000256" key="2">
    <source>
        <dbReference type="ARBA" id="ARBA00022801"/>
    </source>
</evidence>
<evidence type="ECO:0000313" key="7">
    <source>
        <dbReference type="Proteomes" id="UP001501570"/>
    </source>
</evidence>
<dbReference type="PIRSF" id="PIRSF001227">
    <property type="entry name" value="Pen_acylase"/>
    <property type="match status" value="1"/>
</dbReference>
<keyword evidence="5" id="KW-0812">Transmembrane</keyword>
<evidence type="ECO:0000256" key="5">
    <source>
        <dbReference type="SAM" id="Phobius"/>
    </source>
</evidence>
<feature type="region of interest" description="Disordered" evidence="4">
    <location>
        <begin position="268"/>
        <end position="301"/>
    </location>
</feature>
<dbReference type="InterPro" id="IPR043146">
    <property type="entry name" value="Penicillin_amidase_N_B-knob"/>
</dbReference>
<keyword evidence="5" id="KW-0472">Membrane</keyword>
<evidence type="ECO:0008006" key="8">
    <source>
        <dbReference type="Google" id="ProtNLM"/>
    </source>
</evidence>
<dbReference type="Gene3D" id="1.10.1400.10">
    <property type="match status" value="1"/>
</dbReference>
<dbReference type="SUPFAM" id="SSF56235">
    <property type="entry name" value="N-terminal nucleophile aminohydrolases (Ntn hydrolases)"/>
    <property type="match status" value="1"/>
</dbReference>
<dbReference type="Proteomes" id="UP001501570">
    <property type="component" value="Unassembled WGS sequence"/>
</dbReference>
<dbReference type="PANTHER" id="PTHR34218">
    <property type="entry name" value="PEPTIDASE S45 PENICILLIN AMIDASE"/>
    <property type="match status" value="1"/>
</dbReference>
<dbReference type="EMBL" id="BAABJQ010000006">
    <property type="protein sequence ID" value="GAA5184183.1"/>
    <property type="molecule type" value="Genomic_DNA"/>
</dbReference>
<gene>
    <name evidence="6" type="ORF">GCM10023322_25080</name>
</gene>
<feature type="region of interest" description="Disordered" evidence="4">
    <location>
        <begin position="477"/>
        <end position="497"/>
    </location>
</feature>
<dbReference type="Gene3D" id="3.60.20.10">
    <property type="entry name" value="Glutamine Phosphoribosylpyrophosphate, subunit 1, domain 1"/>
    <property type="match status" value="1"/>
</dbReference>
<feature type="compositionally biased region" description="Low complexity" evidence="4">
    <location>
        <begin position="269"/>
        <end position="298"/>
    </location>
</feature>
<name>A0ABP9RS01_9ACTN</name>
<evidence type="ECO:0000256" key="3">
    <source>
        <dbReference type="ARBA" id="ARBA00023145"/>
    </source>
</evidence>
<feature type="compositionally biased region" description="Low complexity" evidence="4">
    <location>
        <begin position="481"/>
        <end position="497"/>
    </location>
</feature>
<evidence type="ECO:0000256" key="1">
    <source>
        <dbReference type="ARBA" id="ARBA00006586"/>
    </source>
</evidence>
<dbReference type="PANTHER" id="PTHR34218:SF4">
    <property type="entry name" value="ACYL-HOMOSERINE LACTONE ACYLASE QUIP"/>
    <property type="match status" value="1"/>
</dbReference>
<feature type="transmembrane region" description="Helical" evidence="5">
    <location>
        <begin position="46"/>
        <end position="69"/>
    </location>
</feature>
<comment type="similarity">
    <text evidence="1">Belongs to the peptidase S45 family.</text>
</comment>
<dbReference type="InterPro" id="IPR023343">
    <property type="entry name" value="Penicillin_amidase_dom1"/>
</dbReference>
<reference evidence="7" key="1">
    <citation type="journal article" date="2019" name="Int. J. Syst. Evol. Microbiol.">
        <title>The Global Catalogue of Microorganisms (GCM) 10K type strain sequencing project: providing services to taxonomists for standard genome sequencing and annotation.</title>
        <authorList>
            <consortium name="The Broad Institute Genomics Platform"/>
            <consortium name="The Broad Institute Genome Sequencing Center for Infectious Disease"/>
            <person name="Wu L."/>
            <person name="Ma J."/>
        </authorList>
    </citation>
    <scope>NUCLEOTIDE SEQUENCE [LARGE SCALE GENOMIC DNA]</scope>
    <source>
        <strain evidence="7">JCM 18304</strain>
    </source>
</reference>
<feature type="region of interest" description="Disordered" evidence="4">
    <location>
        <begin position="1"/>
        <end position="39"/>
    </location>
</feature>
<keyword evidence="5" id="KW-1133">Transmembrane helix</keyword>
<dbReference type="Gene3D" id="2.30.120.10">
    <property type="match status" value="1"/>
</dbReference>
<dbReference type="InterPro" id="IPR002692">
    <property type="entry name" value="S45"/>
</dbReference>
<sequence length="918" mass="99708">MPEDREIPVQQARDTLPEPEEARESGDAPPRPGGRRSRPRRRLRRALAWSLGVVLVLVLAAAGGGVWAVRTAFPQYGGQLHLAGLSAPVTVYYDAHAIPQVYAANAADLFTAQGYVQAQERFWEMDFRRHLTSGRLAEMFGSSQLETDAYLRTMGWRRVAEQEWNLVSPQTRTYLRDYANGVNAYLRTHGASAISLEYSVLKLSDPGYRIAPWDPIDSLAWLKALAWDLRGNMSDEIERASLLAAGLSRNQVEQLYPEYPYDQHSPIVTTPTPATKTAAGTASNAGTTGSGAAADDGTTTGGGSVPAGTLAAAAPVLADVDQAVRQLPDLVGDDLPGIGSNSWVISGAHTTTGKPILANDPHLEPSMPGIWYQMGLHCTCEYNVEGFTFSGVPGVVIGHNSRIAWGFTNLDPDVSDLYLEKVRGNQYEVDGQWRDLQIRRETIKVAGGKPVTLTIRTTDNGPLLSDASAELRAIGVKPDVDPSGAPASSAATPDPDAGATGYAVALRWTALEPGRTMDALFTLDKAANWDQFRDAAKMFEVPAQNLVYADVDGNIGYQSPGKIPVRGKGDGRWPAPGWDSSYDWTGYLPFDELPSEFNPPQGFIATANQAVINPADYPHFLTDDWTDGYRSQRIMDMISSTISSGSDVSVADVQRMQFDNRNGLAPALVPALLAVPQRGAAARAQGLLRGWDFQEPADGDSDSVTGRDSAAAAYFNVVWRQLLAKTFDELPADRKPDGSDRWWLVMTNLLSQPDSPWWDDKSTPKVETRDDILASAMTAATGELTKRLGSDPTSWRWGAIHTLYVQNQSLGTSGIGPIEWLFNYGPVGVSGGSNIVNATGWDPSVGYQVNAVPSMRMIVDMSNLDSSRWIQLTGESGHAFSPHYHDQLDLWRTGKTLPMRWDKAGIASSSMDSLTLKP</sequence>
<dbReference type="InterPro" id="IPR029055">
    <property type="entry name" value="Ntn_hydrolases_N"/>
</dbReference>
<proteinExistence type="inferred from homology"/>